<feature type="repeat" description="MBT" evidence="8">
    <location>
        <begin position="143"/>
        <end position="244"/>
    </location>
</feature>
<proteinExistence type="inferred from homology"/>
<keyword evidence="6" id="KW-0804">Transcription</keyword>
<feature type="compositionally biased region" description="Basic and acidic residues" evidence="9">
    <location>
        <begin position="308"/>
        <end position="320"/>
    </location>
</feature>
<keyword evidence="7" id="KW-0539">Nucleus</keyword>
<dbReference type="FunCoup" id="H2ZBP5">
    <property type="interactions" value="11"/>
</dbReference>
<evidence type="ECO:0000256" key="3">
    <source>
        <dbReference type="ARBA" id="ARBA00022491"/>
    </source>
</evidence>
<dbReference type="InParanoid" id="H2ZBP5"/>
<evidence type="ECO:0000256" key="9">
    <source>
        <dbReference type="SAM" id="MobiDB-lite"/>
    </source>
</evidence>
<accession>H2ZBP5</accession>
<dbReference type="SMART" id="SM00561">
    <property type="entry name" value="MBT"/>
    <property type="match status" value="2"/>
</dbReference>
<keyword evidence="12" id="KW-1185">Reference proteome</keyword>
<feature type="repeat" description="MBT" evidence="8">
    <location>
        <begin position="35"/>
        <end position="135"/>
    </location>
</feature>
<reference evidence="11" key="2">
    <citation type="submission" date="2025-08" db="UniProtKB">
        <authorList>
            <consortium name="Ensembl"/>
        </authorList>
    </citation>
    <scope>IDENTIFICATION</scope>
</reference>
<sequence length="683" mass="75464">MSRRTSNDSSKSGSSLAGSVGRKAKPAKYEVNGEFNWDKYLQQTGMKAAPLECFKQRSDVIPLVNKFQKSQKLETTDARNPSAISVATIVDMQGPRLRLSLDGTDGCNDFWRLCDSKDIFPLGTCSAHGGLLQPPLGFKKNVSNWPSFLQRTLQGADQADSSCFLQEPDGPGSNIFEIGMKIEATDRKNPQLICPATVGNVERDQIFISFDGWRGAFDYWVPFDSRDIYPVGWCSVNNHALQPPGVKGENPIVTDKLRHLAEKSKRQTRSVTNQLEPKPTIQKETAAPSGPTKPLRRRREKVLQQEIAADKPEKSTKIENDANTAGTSDSSNSSDESDSSNDDTAGKSESSDFVGKIACSCSKTPTPFIFPPQISLHKIRRLERRARRKHRKHLAKVLRRAGLEGEFPDVKTLSIEQIALLASPRKRKSGDNEILLSKLLKKKKRRKTSESYTRMEGFGLKPESGMSKSPITPTSPSFMDMVGPTPTSLFGVGKSPILRGPTQGWPTRIGSVVTSDNKLGRFDKSLPSNENPTESERTRPHVSTTTNPPTTPRPFTPPSVSSTTADEINAVSSTTNPPSRSATPVDPKIEVMTSATPNKSHRSRNPTKWTVDDVVSYVNEREPALQGQLHLFHKHEIDGSALLLLNSSNVVKYMSLKLGPALKLCNLVEELKEKVARHCKRRK</sequence>
<evidence type="ECO:0000256" key="6">
    <source>
        <dbReference type="ARBA" id="ARBA00023163"/>
    </source>
</evidence>
<feature type="compositionally biased region" description="Polar residues" evidence="9">
    <location>
        <begin position="570"/>
        <end position="582"/>
    </location>
</feature>
<dbReference type="SUPFAM" id="SSF63748">
    <property type="entry name" value="Tudor/PWWP/MBT"/>
    <property type="match status" value="2"/>
</dbReference>
<dbReference type="InterPro" id="IPR013761">
    <property type="entry name" value="SAM/pointed_sf"/>
</dbReference>
<evidence type="ECO:0000313" key="11">
    <source>
        <dbReference type="Ensembl" id="ENSCSAVP00000015010.1"/>
    </source>
</evidence>
<dbReference type="GeneTree" id="ENSGT00940000169232"/>
<dbReference type="GO" id="GO:0005634">
    <property type="term" value="C:nucleus"/>
    <property type="evidence" value="ECO:0007669"/>
    <property type="project" value="UniProtKB-SubCell"/>
</dbReference>
<dbReference type="PROSITE" id="PS51079">
    <property type="entry name" value="MBT"/>
    <property type="match status" value="2"/>
</dbReference>
<dbReference type="CDD" id="cd20091">
    <property type="entry name" value="MBT_dScm-like_rpt1"/>
    <property type="match status" value="1"/>
</dbReference>
<dbReference type="CDD" id="cd20092">
    <property type="entry name" value="MBT_dScm-like_rpt2"/>
    <property type="match status" value="1"/>
</dbReference>
<feature type="domain" description="SAM" evidence="10">
    <location>
        <begin position="606"/>
        <end position="674"/>
    </location>
</feature>
<dbReference type="GO" id="GO:0042393">
    <property type="term" value="F:histone binding"/>
    <property type="evidence" value="ECO:0007669"/>
    <property type="project" value="TreeGrafter"/>
</dbReference>
<dbReference type="SMART" id="SM00454">
    <property type="entry name" value="SAM"/>
    <property type="match status" value="1"/>
</dbReference>
<dbReference type="GO" id="GO:0045892">
    <property type="term" value="P:negative regulation of DNA-templated transcription"/>
    <property type="evidence" value="ECO:0007669"/>
    <property type="project" value="TreeGrafter"/>
</dbReference>
<feature type="region of interest" description="Disordered" evidence="9">
    <location>
        <begin position="445"/>
        <end position="475"/>
    </location>
</feature>
<reference evidence="12" key="1">
    <citation type="submission" date="2003-08" db="EMBL/GenBank/DDBJ databases">
        <authorList>
            <person name="Birren B."/>
            <person name="Nusbaum C."/>
            <person name="Abebe A."/>
            <person name="Abouelleil A."/>
            <person name="Adekoya E."/>
            <person name="Ait-zahra M."/>
            <person name="Allen N."/>
            <person name="Allen T."/>
            <person name="An P."/>
            <person name="Anderson M."/>
            <person name="Anderson S."/>
            <person name="Arachchi H."/>
            <person name="Armbruster J."/>
            <person name="Bachantsang P."/>
            <person name="Baldwin J."/>
            <person name="Barry A."/>
            <person name="Bayul T."/>
            <person name="Blitshsteyn B."/>
            <person name="Bloom T."/>
            <person name="Blye J."/>
            <person name="Boguslavskiy L."/>
            <person name="Borowsky M."/>
            <person name="Boukhgalter B."/>
            <person name="Brunache A."/>
            <person name="Butler J."/>
            <person name="Calixte N."/>
            <person name="Calvo S."/>
            <person name="Camarata J."/>
            <person name="Campo K."/>
            <person name="Chang J."/>
            <person name="Cheshatsang Y."/>
            <person name="Citroen M."/>
            <person name="Collymore A."/>
            <person name="Considine T."/>
            <person name="Cook A."/>
            <person name="Cooke P."/>
            <person name="Corum B."/>
            <person name="Cuomo C."/>
            <person name="David R."/>
            <person name="Dawoe T."/>
            <person name="Degray S."/>
            <person name="Dodge S."/>
            <person name="Dooley K."/>
            <person name="Dorje P."/>
            <person name="Dorjee K."/>
            <person name="Dorris L."/>
            <person name="Duffey N."/>
            <person name="Dupes A."/>
            <person name="Elkins T."/>
            <person name="Engels R."/>
            <person name="Erickson J."/>
            <person name="Farina A."/>
            <person name="Faro S."/>
            <person name="Ferreira P."/>
            <person name="Fischer H."/>
            <person name="Fitzgerald M."/>
            <person name="Foley K."/>
            <person name="Gage D."/>
            <person name="Galagan J."/>
            <person name="Gearin G."/>
            <person name="Gnerre S."/>
            <person name="Gnirke A."/>
            <person name="Goyette A."/>
            <person name="Graham J."/>
            <person name="Grandbois E."/>
            <person name="Gyaltsen K."/>
            <person name="Hafez N."/>
            <person name="Hagopian D."/>
            <person name="Hagos B."/>
            <person name="Hall J."/>
            <person name="Hatcher B."/>
            <person name="Heller A."/>
            <person name="Higgins H."/>
            <person name="Honan T."/>
            <person name="Horn A."/>
            <person name="Houde N."/>
            <person name="Hughes L."/>
            <person name="Hulme W."/>
            <person name="Husby E."/>
            <person name="Iliev I."/>
            <person name="Jaffe D."/>
            <person name="Jones C."/>
            <person name="Kamal M."/>
            <person name="Kamat A."/>
            <person name="Kamvysselis M."/>
            <person name="Karlsson E."/>
            <person name="Kells C."/>
            <person name="Kieu A."/>
            <person name="Kisner P."/>
            <person name="Kodira C."/>
            <person name="Kulbokas E."/>
            <person name="Labutti K."/>
            <person name="Lama D."/>
            <person name="Landers T."/>
            <person name="Leger J."/>
            <person name="Levine S."/>
            <person name="Lewis D."/>
            <person name="Lewis T."/>
            <person name="Lindblad-toh K."/>
            <person name="Liu X."/>
            <person name="Lokyitsang T."/>
            <person name="Lokyitsang Y."/>
            <person name="Lucien O."/>
            <person name="Lui A."/>
            <person name="Ma L.J."/>
            <person name="Mabbitt R."/>
            <person name="Macdonald J."/>
            <person name="Maclean C."/>
            <person name="Major J."/>
            <person name="Manning J."/>
            <person name="Marabella R."/>
            <person name="Maru K."/>
            <person name="Matthews C."/>
            <person name="Mauceli E."/>
            <person name="Mccarthy M."/>
            <person name="Mcdonough S."/>
            <person name="Mcghee T."/>
            <person name="Meldrim J."/>
            <person name="Meneus L."/>
            <person name="Mesirov J."/>
            <person name="Mihalev A."/>
            <person name="Mihova T."/>
            <person name="Mikkelsen T."/>
            <person name="Mlenga V."/>
            <person name="Moru K."/>
            <person name="Mozes J."/>
            <person name="Mulrain L."/>
            <person name="Munson G."/>
            <person name="Naylor J."/>
            <person name="Newes C."/>
            <person name="Nguyen C."/>
            <person name="Nguyen N."/>
            <person name="Nguyen T."/>
            <person name="Nicol R."/>
            <person name="Nielsen C."/>
            <person name="Nizzari M."/>
            <person name="Norbu C."/>
            <person name="Norbu N."/>
            <person name="O'donnell P."/>
            <person name="Okoawo O."/>
            <person name="O'leary S."/>
            <person name="Omotosho B."/>
            <person name="O'neill K."/>
            <person name="Osman S."/>
            <person name="Parker S."/>
            <person name="Perrin D."/>
            <person name="Phunkhang P."/>
            <person name="Piqani B."/>
            <person name="Purcell S."/>
            <person name="Rachupka T."/>
            <person name="Ramasamy U."/>
            <person name="Rameau R."/>
            <person name="Ray V."/>
            <person name="Raymond C."/>
            <person name="Retta R."/>
            <person name="Richardson S."/>
            <person name="Rise C."/>
            <person name="Rodriguez J."/>
            <person name="Rogers J."/>
            <person name="Rogov P."/>
            <person name="Rutman M."/>
            <person name="Schupbach R."/>
            <person name="Seaman C."/>
            <person name="Settipalli S."/>
            <person name="Sharpe T."/>
            <person name="Sheridan J."/>
            <person name="Sherpa N."/>
            <person name="Shi J."/>
            <person name="Smirnov S."/>
            <person name="Smith C."/>
            <person name="Sougnez C."/>
            <person name="Spencer B."/>
            <person name="Stalker J."/>
            <person name="Stange-thomann N."/>
            <person name="Stavropoulos S."/>
            <person name="Stetson K."/>
            <person name="Stone C."/>
            <person name="Stone S."/>
            <person name="Stubbs M."/>
            <person name="Talamas J."/>
            <person name="Tchuinga P."/>
            <person name="Tenzing P."/>
            <person name="Tesfaye S."/>
            <person name="Theodore J."/>
            <person name="Thoulutsang Y."/>
            <person name="Topham K."/>
            <person name="Towey S."/>
            <person name="Tsamla T."/>
            <person name="Tsomo N."/>
            <person name="Vallee D."/>
            <person name="Vassiliev H."/>
            <person name="Venkataraman V."/>
            <person name="Vinson J."/>
            <person name="Vo A."/>
            <person name="Wade C."/>
            <person name="Wang S."/>
            <person name="Wangchuk T."/>
            <person name="Wangdi T."/>
            <person name="Whittaker C."/>
            <person name="Wilkinson J."/>
            <person name="Wu Y."/>
            <person name="Wyman D."/>
            <person name="Yadav S."/>
            <person name="Yang S."/>
            <person name="Yang X."/>
            <person name="Yeager S."/>
            <person name="Yee E."/>
            <person name="Young G."/>
            <person name="Zainoun J."/>
            <person name="Zembeck L."/>
            <person name="Zimmer A."/>
            <person name="Zody M."/>
            <person name="Lander E."/>
        </authorList>
    </citation>
    <scope>NUCLEOTIDE SEQUENCE [LARGE SCALE GENOMIC DNA]</scope>
</reference>
<dbReference type="CDD" id="cd09578">
    <property type="entry name" value="SAM_Scm"/>
    <property type="match status" value="1"/>
</dbReference>
<feature type="region of interest" description="Disordered" evidence="9">
    <location>
        <begin position="1"/>
        <end position="26"/>
    </location>
</feature>
<dbReference type="PANTHER" id="PTHR12247:SF132">
    <property type="entry name" value="POLYCOMB PROTEIN SCM"/>
    <property type="match status" value="1"/>
</dbReference>
<feature type="compositionally biased region" description="Polar residues" evidence="9">
    <location>
        <begin position="466"/>
        <end position="475"/>
    </location>
</feature>
<dbReference type="GO" id="GO:0003682">
    <property type="term" value="F:chromatin binding"/>
    <property type="evidence" value="ECO:0007669"/>
    <property type="project" value="TreeGrafter"/>
</dbReference>
<comment type="similarity">
    <text evidence="2">Belongs to the SCM family.</text>
</comment>
<feature type="compositionally biased region" description="Low complexity" evidence="9">
    <location>
        <begin position="7"/>
        <end position="21"/>
    </location>
</feature>
<evidence type="ECO:0000256" key="4">
    <source>
        <dbReference type="ARBA" id="ARBA00022737"/>
    </source>
</evidence>
<dbReference type="Ensembl" id="ENSCSAVT00000015184.1">
    <property type="protein sequence ID" value="ENSCSAVP00000015010.1"/>
    <property type="gene ID" value="ENSCSAVG00000008793.1"/>
</dbReference>
<keyword evidence="4" id="KW-0677">Repeat</keyword>
<keyword evidence="3" id="KW-0678">Repressor</keyword>
<evidence type="ECO:0000256" key="7">
    <source>
        <dbReference type="ARBA" id="ARBA00023242"/>
    </source>
</evidence>
<feature type="region of interest" description="Disordered" evidence="9">
    <location>
        <begin position="262"/>
        <end position="350"/>
    </location>
</feature>
<dbReference type="STRING" id="51511.ENSCSAVP00000015010"/>
<dbReference type="InterPro" id="IPR001660">
    <property type="entry name" value="SAM"/>
</dbReference>
<dbReference type="Gene3D" id="2.30.30.140">
    <property type="match status" value="2"/>
</dbReference>
<dbReference type="Proteomes" id="UP000007875">
    <property type="component" value="Unassembled WGS sequence"/>
</dbReference>
<name>H2ZBP5_CIOSA</name>
<evidence type="ECO:0000256" key="5">
    <source>
        <dbReference type="ARBA" id="ARBA00023015"/>
    </source>
</evidence>
<evidence type="ECO:0000256" key="1">
    <source>
        <dbReference type="ARBA" id="ARBA00004123"/>
    </source>
</evidence>
<dbReference type="Gene3D" id="1.10.150.50">
    <property type="entry name" value="Transcription Factor, Ets-1"/>
    <property type="match status" value="1"/>
</dbReference>
<dbReference type="OMA" id="MPRGQTT"/>
<dbReference type="HOGENOM" id="CLU_015000_1_1_1"/>
<comment type="subcellular location">
    <subcellularLocation>
        <location evidence="1">Nucleus</location>
    </subcellularLocation>
</comment>
<dbReference type="InterPro" id="IPR004092">
    <property type="entry name" value="Mbt"/>
</dbReference>
<dbReference type="PANTHER" id="PTHR12247">
    <property type="entry name" value="POLYCOMB GROUP PROTEIN"/>
    <property type="match status" value="1"/>
</dbReference>
<dbReference type="AlphaFoldDB" id="H2ZBP5"/>
<keyword evidence="5" id="KW-0805">Transcription regulation</keyword>
<evidence type="ECO:0000256" key="2">
    <source>
        <dbReference type="ARBA" id="ARBA00008469"/>
    </source>
</evidence>
<protein>
    <recommendedName>
        <fullName evidence="10">SAM domain-containing protein</fullName>
    </recommendedName>
</protein>
<evidence type="ECO:0000259" key="10">
    <source>
        <dbReference type="SMART" id="SM00454"/>
    </source>
</evidence>
<dbReference type="InterPro" id="IPR047531">
    <property type="entry name" value="SAM_Scm-like"/>
</dbReference>
<evidence type="ECO:0000256" key="8">
    <source>
        <dbReference type="PROSITE-ProRule" id="PRU00459"/>
    </source>
</evidence>
<dbReference type="SUPFAM" id="SSF47769">
    <property type="entry name" value="SAM/Pointed domain"/>
    <property type="match status" value="1"/>
</dbReference>
<organism evidence="11 12">
    <name type="scientific">Ciona savignyi</name>
    <name type="common">Pacific transparent sea squirt</name>
    <dbReference type="NCBI Taxonomy" id="51511"/>
    <lineage>
        <taxon>Eukaryota</taxon>
        <taxon>Metazoa</taxon>
        <taxon>Chordata</taxon>
        <taxon>Tunicata</taxon>
        <taxon>Ascidiacea</taxon>
        <taxon>Phlebobranchia</taxon>
        <taxon>Cionidae</taxon>
        <taxon>Ciona</taxon>
    </lineage>
</organism>
<feature type="region of interest" description="Disordered" evidence="9">
    <location>
        <begin position="499"/>
        <end position="564"/>
    </location>
</feature>
<dbReference type="Pfam" id="PF02820">
    <property type="entry name" value="MBT"/>
    <property type="match status" value="2"/>
</dbReference>
<feature type="region of interest" description="Disordered" evidence="9">
    <location>
        <begin position="569"/>
        <end position="588"/>
    </location>
</feature>
<reference evidence="11" key="3">
    <citation type="submission" date="2025-09" db="UniProtKB">
        <authorList>
            <consortium name="Ensembl"/>
        </authorList>
    </citation>
    <scope>IDENTIFICATION</scope>
</reference>
<dbReference type="eggNOG" id="KOG3766">
    <property type="taxonomic scope" value="Eukaryota"/>
</dbReference>
<evidence type="ECO:0000313" key="12">
    <source>
        <dbReference type="Proteomes" id="UP000007875"/>
    </source>
</evidence>
<dbReference type="InterPro" id="IPR050548">
    <property type="entry name" value="PcG_chromatin_remod_factors"/>
</dbReference>